<dbReference type="GO" id="GO:1990362">
    <property type="term" value="F:butanol dehydrogenase (NAD+) activity"/>
    <property type="evidence" value="ECO:0007669"/>
    <property type="project" value="InterPro"/>
</dbReference>
<protein>
    <submittedName>
        <fullName evidence="4">Butanol dehydrogenas</fullName>
    </submittedName>
</protein>
<dbReference type="eggNOG" id="COG1979">
    <property type="taxonomic scope" value="Bacteria"/>
</dbReference>
<gene>
    <name evidence="4" type="ordered locus">MYPE6900</name>
</gene>
<keyword evidence="1" id="KW-0560">Oxidoreductase</keyword>
<dbReference type="SUPFAM" id="SSF56796">
    <property type="entry name" value="Dehydroquinate synthase-like"/>
    <property type="match status" value="1"/>
</dbReference>
<dbReference type="HOGENOM" id="CLU_007207_0_4_14"/>
<dbReference type="FunCoup" id="Q8EV78">
    <property type="interactions" value="30"/>
</dbReference>
<dbReference type="AlphaFoldDB" id="Q8EV78"/>
<name>Q8EV78_MALP2</name>
<dbReference type="FunFam" id="3.40.50.1970:FF:000003">
    <property type="entry name" value="Alcohol dehydrogenase, iron-containing"/>
    <property type="match status" value="1"/>
</dbReference>
<evidence type="ECO:0000259" key="2">
    <source>
        <dbReference type="Pfam" id="PF00465"/>
    </source>
</evidence>
<dbReference type="Gene3D" id="1.20.1090.10">
    <property type="entry name" value="Dehydroquinate synthase-like - alpha domain"/>
    <property type="match status" value="1"/>
</dbReference>
<dbReference type="Proteomes" id="UP000002522">
    <property type="component" value="Chromosome"/>
</dbReference>
<evidence type="ECO:0000256" key="1">
    <source>
        <dbReference type="ARBA" id="ARBA00023002"/>
    </source>
</evidence>
<dbReference type="InterPro" id="IPR056798">
    <property type="entry name" value="ADH_Fe_C"/>
</dbReference>
<dbReference type="PANTHER" id="PTHR43633:SF1">
    <property type="entry name" value="ALCOHOL DEHYDROGENASE YQHD"/>
    <property type="match status" value="1"/>
</dbReference>
<feature type="domain" description="Fe-containing alcohol dehydrogenase-like C-terminal" evidence="3">
    <location>
        <begin position="191"/>
        <end position="369"/>
    </location>
</feature>
<evidence type="ECO:0000313" key="5">
    <source>
        <dbReference type="Proteomes" id="UP000002522"/>
    </source>
</evidence>
<keyword evidence="5" id="KW-1185">Reference proteome</keyword>
<reference evidence="4 5" key="1">
    <citation type="journal article" date="2002" name="Nucleic Acids Res.">
        <title>The complete genomic sequence of Mycoplasma penetrans, an intracellular bacterial pathogen in humans.</title>
        <authorList>
            <person name="Sasaki Y."/>
            <person name="Ishikawa J."/>
            <person name="Yamashita A."/>
            <person name="Oshima K."/>
            <person name="Kenri T."/>
            <person name="Furuya K."/>
            <person name="Yoshino C."/>
            <person name="Horino A."/>
            <person name="Shiba T."/>
            <person name="Sasaki T."/>
            <person name="Hattori M."/>
        </authorList>
    </citation>
    <scope>NUCLEOTIDE SEQUENCE [LARGE SCALE GENOMIC DNA]</scope>
    <source>
        <strain evidence="4 5">HF-2</strain>
    </source>
</reference>
<proteinExistence type="predicted"/>
<dbReference type="PANTHER" id="PTHR43633">
    <property type="entry name" value="ALCOHOL DEHYDROGENASE YQHD"/>
    <property type="match status" value="1"/>
</dbReference>
<organism evidence="4 5">
    <name type="scientific">Malacoplasma penetrans (strain HF-2)</name>
    <name type="common">Mycoplasma penetrans</name>
    <dbReference type="NCBI Taxonomy" id="272633"/>
    <lineage>
        <taxon>Bacteria</taxon>
        <taxon>Bacillati</taxon>
        <taxon>Mycoplasmatota</taxon>
        <taxon>Mycoplasmoidales</taxon>
        <taxon>Mycoplasmoidaceae</taxon>
        <taxon>Malacoplasma</taxon>
    </lineage>
</organism>
<dbReference type="Pfam" id="PF00465">
    <property type="entry name" value="Fe-ADH"/>
    <property type="match status" value="1"/>
</dbReference>
<dbReference type="InterPro" id="IPR001670">
    <property type="entry name" value="ADH_Fe/GldA"/>
</dbReference>
<dbReference type="Gene3D" id="3.40.50.1970">
    <property type="match status" value="1"/>
</dbReference>
<dbReference type="GO" id="GO:0008106">
    <property type="term" value="F:alcohol dehydrogenase (NADP+) activity"/>
    <property type="evidence" value="ECO:0007669"/>
    <property type="project" value="TreeGrafter"/>
</dbReference>
<dbReference type="PROSITE" id="PS00060">
    <property type="entry name" value="ADH_IRON_2"/>
    <property type="match status" value="1"/>
</dbReference>
<dbReference type="InterPro" id="IPR018211">
    <property type="entry name" value="ADH_Fe_CS"/>
</dbReference>
<dbReference type="InParanoid" id="Q8EV78"/>
<dbReference type="STRING" id="272633.gene:10731811"/>
<dbReference type="RefSeq" id="WP_011077512.1">
    <property type="nucleotide sequence ID" value="NC_004432.1"/>
</dbReference>
<dbReference type="GO" id="GO:0005829">
    <property type="term" value="C:cytosol"/>
    <property type="evidence" value="ECO:0007669"/>
    <property type="project" value="TreeGrafter"/>
</dbReference>
<accession>Q8EV78</accession>
<evidence type="ECO:0000313" key="4">
    <source>
        <dbReference type="EMBL" id="BAC44482.1"/>
    </source>
</evidence>
<dbReference type="EMBL" id="BA000026">
    <property type="protein sequence ID" value="BAC44482.1"/>
    <property type="molecule type" value="Genomic_DNA"/>
</dbReference>
<dbReference type="KEGG" id="mpe:MYPE6900"/>
<dbReference type="CDD" id="cd08187">
    <property type="entry name" value="BDH"/>
    <property type="match status" value="1"/>
</dbReference>
<sequence>MESLKLNTKYLFGKNAIFELEKELSNSKYKKALILTGSSSYKTNGSFDDLTKVINKVNLPYIHFLGIEPNPRSRTIDKCVDFVIENKVDLIFALGGGSVVDASKVIATLATNKNYYESSWDYVLDSSLAKNKPIDIISIITLAGTGSENNGTSVITNSEKWEKKSVYNALATPIISVQDPSYTFTVDAWQTASGIFDCFSHLLEQYFGKSTFDWTREYIFANLRVLINYAKMVILRPLHFEARANVFWTTTMALNGLGSFKCESDWSVHTIEHAISGLWDVTHGAGLAFVTPTYLEIRSQNEQWFKDKVIQLGRNVFKTQTLESTIKFIVDFIKSINLPTRWSEFGNIAKFDEKDASYLLNHSCRFGEPSMKETYQKVIWALMEKK</sequence>
<dbReference type="GO" id="GO:0046872">
    <property type="term" value="F:metal ion binding"/>
    <property type="evidence" value="ECO:0007669"/>
    <property type="project" value="InterPro"/>
</dbReference>
<dbReference type="InterPro" id="IPR044731">
    <property type="entry name" value="BDH-like"/>
</dbReference>
<dbReference type="Pfam" id="PF25137">
    <property type="entry name" value="ADH_Fe_C"/>
    <property type="match status" value="1"/>
</dbReference>
<evidence type="ECO:0000259" key="3">
    <source>
        <dbReference type="Pfam" id="PF25137"/>
    </source>
</evidence>
<dbReference type="GO" id="GO:1990002">
    <property type="term" value="F:methylglyoxal reductase (NADPH) (acetol producing) activity"/>
    <property type="evidence" value="ECO:0007669"/>
    <property type="project" value="TreeGrafter"/>
</dbReference>
<feature type="domain" description="Alcohol dehydrogenase iron-type/glycerol dehydrogenase GldA" evidence="2">
    <location>
        <begin position="8"/>
        <end position="180"/>
    </location>
</feature>